<feature type="domain" description="Response regulatory" evidence="2">
    <location>
        <begin position="146"/>
        <end position="263"/>
    </location>
</feature>
<evidence type="ECO:0000313" key="3">
    <source>
        <dbReference type="EMBL" id="MBV2128842.1"/>
    </source>
</evidence>
<feature type="domain" description="Response regulatory" evidence="2">
    <location>
        <begin position="10"/>
        <end position="127"/>
    </location>
</feature>
<dbReference type="SMART" id="SM00448">
    <property type="entry name" value="REC"/>
    <property type="match status" value="2"/>
</dbReference>
<dbReference type="PROSITE" id="PS50110">
    <property type="entry name" value="RESPONSE_REGULATORY"/>
    <property type="match status" value="2"/>
</dbReference>
<dbReference type="PANTHER" id="PTHR43228">
    <property type="entry name" value="TWO-COMPONENT RESPONSE REGULATOR"/>
    <property type="match status" value="1"/>
</dbReference>
<evidence type="ECO:0000259" key="2">
    <source>
        <dbReference type="PROSITE" id="PS50110"/>
    </source>
</evidence>
<dbReference type="InterPro" id="IPR052048">
    <property type="entry name" value="ST_Response_Regulator"/>
</dbReference>
<proteinExistence type="predicted"/>
<reference evidence="3 4" key="1">
    <citation type="submission" date="2021-06" db="EMBL/GenBank/DDBJ databases">
        <title>Rheinheimera indica sp. nov., isolated from deep-sea sediment.</title>
        <authorList>
            <person name="Wang Z."/>
            <person name="Zhang X.-Y."/>
        </authorList>
    </citation>
    <scope>NUCLEOTIDE SEQUENCE [LARGE SCALE GENOMIC DNA]</scope>
    <source>
        <strain evidence="3 4">SM2107</strain>
    </source>
</reference>
<organism evidence="3 4">
    <name type="scientific">Arsukibacterium indicum</name>
    <dbReference type="NCBI Taxonomy" id="2848612"/>
    <lineage>
        <taxon>Bacteria</taxon>
        <taxon>Pseudomonadati</taxon>
        <taxon>Pseudomonadota</taxon>
        <taxon>Gammaproteobacteria</taxon>
        <taxon>Chromatiales</taxon>
        <taxon>Chromatiaceae</taxon>
        <taxon>Arsukibacterium</taxon>
    </lineage>
</organism>
<feature type="modified residue" description="4-aspartylphosphate" evidence="1">
    <location>
        <position position="196"/>
    </location>
</feature>
<accession>A0ABS6MJ47</accession>
<comment type="caution">
    <text evidence="1">Lacks conserved residue(s) required for the propagation of feature annotation.</text>
</comment>
<dbReference type="PANTHER" id="PTHR43228:SF1">
    <property type="entry name" value="TWO-COMPONENT RESPONSE REGULATOR ARR22"/>
    <property type="match status" value="1"/>
</dbReference>
<sequence length="265" mass="29635">MQQLSPADLHILLVEPSDTQRKIISHHLKQEQVQHISEANTVNAAFLKLNEHQPDLIACALHFADGTALDLLQKIKQIPKLAEIPFMLVSSETRKATLEEFKQSGVVAILPKPFTTAHLGKALNAAIDLLSPSELELSLFDVHDIRVLVVDDSRLARNHIKRVLSNLGIQHLTEAEDGREAIAILKQQMFDLVVTDYNMPEVNGRELTQYIRENSQQSHIPVLMVTSEANDTHLSNIAQSGVNAMCDKPFEPELVKALLFKLLEQ</sequence>
<dbReference type="InterPro" id="IPR001789">
    <property type="entry name" value="Sig_transdc_resp-reg_receiver"/>
</dbReference>
<gene>
    <name evidence="3" type="ORF">KQY15_07020</name>
</gene>
<dbReference type="RefSeq" id="WP_217668468.1">
    <property type="nucleotide sequence ID" value="NZ_JAHRID010000002.1"/>
</dbReference>
<dbReference type="Proteomes" id="UP000704611">
    <property type="component" value="Unassembled WGS sequence"/>
</dbReference>
<name>A0ABS6MJ47_9GAMM</name>
<dbReference type="Pfam" id="PF00072">
    <property type="entry name" value="Response_reg"/>
    <property type="match status" value="2"/>
</dbReference>
<protein>
    <submittedName>
        <fullName evidence="3">Response regulator</fullName>
    </submittedName>
</protein>
<evidence type="ECO:0000313" key="4">
    <source>
        <dbReference type="Proteomes" id="UP000704611"/>
    </source>
</evidence>
<dbReference type="EMBL" id="JAHRID010000002">
    <property type="protein sequence ID" value="MBV2128842.1"/>
    <property type="molecule type" value="Genomic_DNA"/>
</dbReference>
<keyword evidence="4" id="KW-1185">Reference proteome</keyword>
<comment type="caution">
    <text evidence="3">The sequence shown here is derived from an EMBL/GenBank/DDBJ whole genome shotgun (WGS) entry which is preliminary data.</text>
</comment>
<keyword evidence="1" id="KW-0597">Phosphoprotein</keyword>
<evidence type="ECO:0000256" key="1">
    <source>
        <dbReference type="PROSITE-ProRule" id="PRU00169"/>
    </source>
</evidence>